<protein>
    <submittedName>
        <fullName evidence="1">Uncharacterized protein</fullName>
    </submittedName>
</protein>
<reference evidence="1 2" key="1">
    <citation type="submission" date="2019-03" db="EMBL/GenBank/DDBJ databases">
        <title>Complete genome sequence of Paenisporosarcina antarctica CGMCC 1.6503T.</title>
        <authorList>
            <person name="Rong J.-C."/>
            <person name="Chi N.-Y."/>
            <person name="Zhang Q.-F."/>
        </authorList>
    </citation>
    <scope>NUCLEOTIDE SEQUENCE [LARGE SCALE GENOMIC DNA]</scope>
    <source>
        <strain evidence="1 2">CGMCC 1.6503</strain>
    </source>
</reference>
<gene>
    <name evidence="1" type="ORF">E2636_12870</name>
</gene>
<proteinExistence type="predicted"/>
<dbReference type="KEGG" id="panc:E2636_12870"/>
<accession>A0A4P7A091</accession>
<dbReference type="AlphaFoldDB" id="A0A4P7A091"/>
<dbReference type="Proteomes" id="UP000294292">
    <property type="component" value="Chromosome"/>
</dbReference>
<keyword evidence="2" id="KW-1185">Reference proteome</keyword>
<dbReference type="EMBL" id="CP038015">
    <property type="protein sequence ID" value="QBP41988.1"/>
    <property type="molecule type" value="Genomic_DNA"/>
</dbReference>
<dbReference type="RefSeq" id="WP_134210557.1">
    <property type="nucleotide sequence ID" value="NZ_CP038015.1"/>
</dbReference>
<name>A0A4P7A091_9BACL</name>
<sequence>MEKKQAMMVSNYLERWNESTSTTYELNKLDTFNDTLTQFHQWANGKPIISAFEVAKLGQDSYFFLFIDWHRNDNYYLVIYAHDKSTTIAELNRTIDEDGATLLSWKYNPLKRDGKNYIRKSYFKQTFGTTTMTIPLPTSILNTETFLDQIYKLCHNRIRADRIVEIFEPT</sequence>
<evidence type="ECO:0000313" key="1">
    <source>
        <dbReference type="EMBL" id="QBP41988.1"/>
    </source>
</evidence>
<organism evidence="1 2">
    <name type="scientific">Paenisporosarcina antarctica</name>
    <dbReference type="NCBI Taxonomy" id="417367"/>
    <lineage>
        <taxon>Bacteria</taxon>
        <taxon>Bacillati</taxon>
        <taxon>Bacillota</taxon>
        <taxon>Bacilli</taxon>
        <taxon>Bacillales</taxon>
        <taxon>Caryophanaceae</taxon>
        <taxon>Paenisporosarcina</taxon>
    </lineage>
</organism>
<evidence type="ECO:0000313" key="2">
    <source>
        <dbReference type="Proteomes" id="UP000294292"/>
    </source>
</evidence>
<dbReference type="OrthoDB" id="2590330at2"/>